<keyword evidence="3" id="KW-0677">Repeat</keyword>
<dbReference type="PROSITE" id="PS01187">
    <property type="entry name" value="EGF_CA"/>
    <property type="match status" value="1"/>
</dbReference>
<dbReference type="RefSeq" id="XP_034264326.1">
    <property type="nucleotide sequence ID" value="XM_034408435.1"/>
</dbReference>
<evidence type="ECO:0000256" key="2">
    <source>
        <dbReference type="ARBA" id="ARBA00022729"/>
    </source>
</evidence>
<dbReference type="InterPro" id="IPR000884">
    <property type="entry name" value="TSP1_rpt"/>
</dbReference>
<dbReference type="PANTHER" id="PTHR24034:SF89">
    <property type="entry name" value="COMPLEMENT COMPONENT C1Q RECEPTOR"/>
    <property type="match status" value="1"/>
</dbReference>
<dbReference type="PROSITE" id="PS50026">
    <property type="entry name" value="EGF_3"/>
    <property type="match status" value="3"/>
</dbReference>
<keyword evidence="7" id="KW-1185">Reference proteome</keyword>
<evidence type="ECO:0000313" key="7">
    <source>
        <dbReference type="Proteomes" id="UP001652622"/>
    </source>
</evidence>
<feature type="domain" description="EGF-like" evidence="6">
    <location>
        <begin position="406"/>
        <end position="446"/>
    </location>
</feature>
<protein>
    <submittedName>
        <fullName evidence="8 9">Uncharacterized protein LOC117660389 isoform X1</fullName>
    </submittedName>
</protein>
<dbReference type="SMART" id="SM00179">
    <property type="entry name" value="EGF_CA"/>
    <property type="match status" value="2"/>
</dbReference>
<dbReference type="Pfam" id="PF07645">
    <property type="entry name" value="EGF_CA"/>
    <property type="match status" value="2"/>
</dbReference>
<gene>
    <name evidence="8 9 10" type="primary">LOC117660389</name>
</gene>
<dbReference type="Gene3D" id="2.10.25.10">
    <property type="entry name" value="Laminin"/>
    <property type="match status" value="4"/>
</dbReference>
<comment type="caution">
    <text evidence="5">Lacks conserved residue(s) required for the propagation of feature annotation.</text>
</comment>
<dbReference type="Gene3D" id="2.20.100.10">
    <property type="entry name" value="Thrombospondin type-1 (TSP1) repeat"/>
    <property type="match status" value="3"/>
</dbReference>
<evidence type="ECO:0000313" key="8">
    <source>
        <dbReference type="RefSeq" id="XP_034264323.1"/>
    </source>
</evidence>
<keyword evidence="2" id="KW-0732">Signal</keyword>
<dbReference type="SUPFAM" id="SSF57184">
    <property type="entry name" value="Growth factor receptor domain"/>
    <property type="match status" value="1"/>
</dbReference>
<reference evidence="8 9" key="1">
    <citation type="submission" date="2025-04" db="UniProtKB">
        <authorList>
            <consortium name="RefSeq"/>
        </authorList>
    </citation>
    <scope>IDENTIFICATION</scope>
    <source>
        <tissue evidence="8 9">Blood</tissue>
    </source>
</reference>
<feature type="domain" description="EGF-like" evidence="6">
    <location>
        <begin position="363"/>
        <end position="405"/>
    </location>
</feature>
<dbReference type="RefSeq" id="XP_034264323.1">
    <property type="nucleotide sequence ID" value="XM_034408432.1"/>
</dbReference>
<dbReference type="FunFam" id="2.20.100.10:FF:000001">
    <property type="entry name" value="semaphorin-5A isoform X1"/>
    <property type="match status" value="1"/>
</dbReference>
<dbReference type="InterPro" id="IPR000742">
    <property type="entry name" value="EGF"/>
</dbReference>
<evidence type="ECO:0000256" key="4">
    <source>
        <dbReference type="ARBA" id="ARBA00023157"/>
    </source>
</evidence>
<dbReference type="KEGG" id="pgut:117660389"/>
<dbReference type="CDD" id="cd00054">
    <property type="entry name" value="EGF_CA"/>
    <property type="match status" value="2"/>
</dbReference>
<evidence type="ECO:0000256" key="3">
    <source>
        <dbReference type="ARBA" id="ARBA00022737"/>
    </source>
</evidence>
<dbReference type="RefSeq" id="XP_034264324.1">
    <property type="nucleotide sequence ID" value="XM_034408433.1"/>
</dbReference>
<accession>A0A6P9B007</accession>
<sequence>MRGWREKETPPPSIKMQKSFLPSPLLFIILSTLQGKNLIHDPYKPECVLRKMPCHPKAICQLDELSSEFYCRCLPGYDGDGISLCQAPAFHITVSDASVCDEMGEQVCLLHVKEPRVTFHVSVSASANRRSPSVIWYKFYTGQSPQFHSYRQRLGSVGDRTLRRRVGNRSRILTLLSIQDDDFYPNLFWAEVRLHALIPKTLGVEAYDLSRFQLLNPSGLRFYFALEGTSIEVGPFLEGDTAVLRLPEYLHLSPSSFVQWIKEPRPLTLLDDQAVIIADEVEKMVISGLTESNFGYVRALVYDFHSEVPGRVLVAERLFLIKKEQTSRVASISDVTKTCEGSRGERSCRCNPGFEGRGVHCVDINECERKTALSCLSEATCTNTYGSYFCRCPRGLEGDGLVRCVDVDECTRGTHKCNQNALCLNTLGSYVCACQSGFIGDGSRCTAKSTWSPWSPWSPCSVTCGIQNQMRIRECTHEESGMRCLGPSADLKGCPNLRPCPTNGGWSVWSPWSVCLETCSGIKKRLRLCDSPPASRGGLPCKGEKEQLGLCHSSHCAVDGAWSLWASWTPCPVSCGLGVVRRSRRCNSPSPEHGGKNCSGHGYEEGTCGFPEALCRFLAEPSESIVPGKLIQ</sequence>
<feature type="disulfide bond" evidence="5">
    <location>
        <begin position="54"/>
        <end position="71"/>
    </location>
</feature>
<keyword evidence="4 5" id="KW-1015">Disulfide bond</keyword>
<dbReference type="SMART" id="SM00181">
    <property type="entry name" value="EGF"/>
    <property type="match status" value="4"/>
</dbReference>
<keyword evidence="1 5" id="KW-0245">EGF-like domain</keyword>
<dbReference type="InterPro" id="IPR000152">
    <property type="entry name" value="EGF-type_Asp/Asn_hydroxyl_site"/>
</dbReference>
<dbReference type="InterPro" id="IPR009030">
    <property type="entry name" value="Growth_fac_rcpt_cys_sf"/>
</dbReference>
<dbReference type="FunFam" id="2.10.25.10:FF:000038">
    <property type="entry name" value="Fibrillin 2"/>
    <property type="match status" value="2"/>
</dbReference>
<dbReference type="InterPro" id="IPR001881">
    <property type="entry name" value="EGF-like_Ca-bd_dom"/>
</dbReference>
<dbReference type="PROSITE" id="PS00010">
    <property type="entry name" value="ASX_HYDROXYL"/>
    <property type="match status" value="2"/>
</dbReference>
<proteinExistence type="predicted"/>
<dbReference type="PROSITE" id="PS01186">
    <property type="entry name" value="EGF_2"/>
    <property type="match status" value="2"/>
</dbReference>
<evidence type="ECO:0000313" key="10">
    <source>
        <dbReference type="RefSeq" id="XP_034264326.1"/>
    </source>
</evidence>
<dbReference type="InterPro" id="IPR050751">
    <property type="entry name" value="ECM_structural_protein"/>
</dbReference>
<evidence type="ECO:0000313" key="9">
    <source>
        <dbReference type="RefSeq" id="XP_034264324.1"/>
    </source>
</evidence>
<dbReference type="OMA" id="RIRMCTH"/>
<evidence type="ECO:0000259" key="6">
    <source>
        <dbReference type="PROSITE" id="PS50026"/>
    </source>
</evidence>
<dbReference type="SMART" id="SM00209">
    <property type="entry name" value="TSP1"/>
    <property type="match status" value="3"/>
</dbReference>
<name>A0A6P9B007_PANGU</name>
<dbReference type="InterPro" id="IPR036383">
    <property type="entry name" value="TSP1_rpt_sf"/>
</dbReference>
<evidence type="ECO:0000256" key="5">
    <source>
        <dbReference type="PROSITE-ProRule" id="PRU00076"/>
    </source>
</evidence>
<dbReference type="PRINTS" id="PR01705">
    <property type="entry name" value="TSP1REPEAT"/>
</dbReference>
<dbReference type="Pfam" id="PF00090">
    <property type="entry name" value="TSP_1"/>
    <property type="match status" value="3"/>
</dbReference>
<dbReference type="AlphaFoldDB" id="A0A6P9B007"/>
<dbReference type="Proteomes" id="UP001652622">
    <property type="component" value="Unplaced"/>
</dbReference>
<dbReference type="InterPro" id="IPR049883">
    <property type="entry name" value="NOTCH1_EGF-like"/>
</dbReference>
<evidence type="ECO:0000256" key="1">
    <source>
        <dbReference type="ARBA" id="ARBA00022536"/>
    </source>
</evidence>
<dbReference type="PANTHER" id="PTHR24034">
    <property type="entry name" value="EGF-LIKE DOMAIN-CONTAINING PROTEIN"/>
    <property type="match status" value="1"/>
</dbReference>
<dbReference type="SUPFAM" id="SSF82895">
    <property type="entry name" value="TSP-1 type 1 repeat"/>
    <property type="match status" value="3"/>
</dbReference>
<feature type="domain" description="EGF-like" evidence="6">
    <location>
        <begin position="43"/>
        <end position="86"/>
    </location>
</feature>
<organism evidence="7 8">
    <name type="scientific">Pantherophis guttatus</name>
    <name type="common">Corn snake</name>
    <name type="synonym">Elaphe guttata</name>
    <dbReference type="NCBI Taxonomy" id="94885"/>
    <lineage>
        <taxon>Eukaryota</taxon>
        <taxon>Metazoa</taxon>
        <taxon>Chordata</taxon>
        <taxon>Craniata</taxon>
        <taxon>Vertebrata</taxon>
        <taxon>Euteleostomi</taxon>
        <taxon>Lepidosauria</taxon>
        <taxon>Squamata</taxon>
        <taxon>Bifurcata</taxon>
        <taxon>Unidentata</taxon>
        <taxon>Episquamata</taxon>
        <taxon>Toxicofera</taxon>
        <taxon>Serpentes</taxon>
        <taxon>Colubroidea</taxon>
        <taxon>Colubridae</taxon>
        <taxon>Colubrinae</taxon>
        <taxon>Pantherophis</taxon>
    </lineage>
</organism>
<dbReference type="InterPro" id="IPR018097">
    <property type="entry name" value="EGF_Ca-bd_CS"/>
</dbReference>
<dbReference type="GO" id="GO:0005509">
    <property type="term" value="F:calcium ion binding"/>
    <property type="evidence" value="ECO:0007669"/>
    <property type="project" value="InterPro"/>
</dbReference>
<dbReference type="GeneID" id="117660389"/>
<dbReference type="PROSITE" id="PS50092">
    <property type="entry name" value="TSP1"/>
    <property type="match status" value="3"/>
</dbReference>